<feature type="domain" description="Protein kinase" evidence="2">
    <location>
        <begin position="29"/>
        <end position="454"/>
    </location>
</feature>
<dbReference type="InterPro" id="IPR000409">
    <property type="entry name" value="BEACH_dom"/>
</dbReference>
<feature type="domain" description="BEACH" evidence="3">
    <location>
        <begin position="346"/>
        <end position="450"/>
    </location>
</feature>
<dbReference type="SUPFAM" id="SSF50978">
    <property type="entry name" value="WD40 repeat-like"/>
    <property type="match status" value="1"/>
</dbReference>
<dbReference type="GO" id="GO:0004672">
    <property type="term" value="F:protein kinase activity"/>
    <property type="evidence" value="ECO:0007669"/>
    <property type="project" value="InterPro"/>
</dbReference>
<organism evidence="4 5">
    <name type="scientific">Diversispora eburnea</name>
    <dbReference type="NCBI Taxonomy" id="1213867"/>
    <lineage>
        <taxon>Eukaryota</taxon>
        <taxon>Fungi</taxon>
        <taxon>Fungi incertae sedis</taxon>
        <taxon>Mucoromycota</taxon>
        <taxon>Glomeromycotina</taxon>
        <taxon>Glomeromycetes</taxon>
        <taxon>Diversisporales</taxon>
        <taxon>Diversisporaceae</taxon>
        <taxon>Diversispora</taxon>
    </lineage>
</organism>
<dbReference type="SUPFAM" id="SSF56112">
    <property type="entry name" value="Protein kinase-like (PK-like)"/>
    <property type="match status" value="1"/>
</dbReference>
<feature type="repeat" description="WD" evidence="1">
    <location>
        <begin position="1092"/>
        <end position="1126"/>
    </location>
</feature>
<dbReference type="InterPro" id="IPR000719">
    <property type="entry name" value="Prot_kinase_dom"/>
</dbReference>
<dbReference type="InterPro" id="IPR001680">
    <property type="entry name" value="WD40_rpt"/>
</dbReference>
<dbReference type="PANTHER" id="PTHR46866">
    <property type="entry name" value="GH12955P"/>
    <property type="match status" value="1"/>
</dbReference>
<dbReference type="PROSITE" id="PS50197">
    <property type="entry name" value="BEACH"/>
    <property type="match status" value="1"/>
</dbReference>
<dbReference type="Pfam" id="PF12894">
    <property type="entry name" value="ANAPC4_WD40"/>
    <property type="match status" value="1"/>
</dbReference>
<dbReference type="GO" id="GO:0005524">
    <property type="term" value="F:ATP binding"/>
    <property type="evidence" value="ECO:0007669"/>
    <property type="project" value="InterPro"/>
</dbReference>
<evidence type="ECO:0000259" key="3">
    <source>
        <dbReference type="PROSITE" id="PS50197"/>
    </source>
</evidence>
<dbReference type="InterPro" id="IPR036372">
    <property type="entry name" value="BEACH_dom_sf"/>
</dbReference>
<dbReference type="PROSITE" id="PS50294">
    <property type="entry name" value="WD_REPEATS_REGION"/>
    <property type="match status" value="1"/>
</dbReference>
<dbReference type="InterPro" id="IPR011009">
    <property type="entry name" value="Kinase-like_dom_sf"/>
</dbReference>
<keyword evidence="5" id="KW-1185">Reference proteome</keyword>
<protein>
    <submittedName>
        <fullName evidence="4">10123_t:CDS:1</fullName>
    </submittedName>
</protein>
<dbReference type="Proteomes" id="UP000789706">
    <property type="component" value="Unassembled WGS sequence"/>
</dbReference>
<sequence>MDLPLRYFLKEKIEGKPVLSLTEIEAQYENYVSLIPDEDFQNVNGSSDLEIQLIKQKKFVEKFIEILYPESAYFRILSKSSTSTSTYSSSEEDTLTVELCSHPDWTSTADMPITTSPNLIDVFAVLESDRAYYFMAPYRGTTLQDLLKYSSGVLNSNVKKSFILYQLFRTVQNLHKRGVIHGGLKPSNILVDENLWITLTGFECSVPIAVGGSDQVSQLVNNDYTLNNLPKGRRIGDPNFHPIFPWITDFTGSSVSENWRDEQLDFTFDGPVPHHITDILSDITYYVYLARKTPIPVLCQYVRTKYEPNEYPSSLQRLFEWTPDECIPEFYTDPSIFTSIHPDMPDLQLPSWALSAAEFIRIHAEALESDYVSSNLHLWIDLTFGCKLSGVDAVEAKNVALPLLDGQNSFMKHGITQLFSDQHPQKIIKQRLRRENSQEMMDGKTSILEKYEFIAGKRRIPSKLLDADKIASQLLAEVVNDLFIGSEKTIGKYQTVISLDPKDPLSRIEALSTLVNSLPIHLPNDIKDDYFIENLDNFEQAYTFSAKYLPPRYNKILNKNTFAYGRAWDTYCLGEIMKVIYSVSNNDAELSLISTHRESSSSKEEETNQADDKWIVSALCNPDWTKRPSIDAIIYSSVPVTSLHDVNTTLPLPECVPEVYGFLTDFHRVDWTGRLKLAEHWLNKLCILIDEAFFMILPSLVLLFTQDSIKIEALNIFPKLGQRLGQDETKNHLLKPISSRPFIPKALFSPFIIAEFVYRFGNALPSVAQLANSALVEICKLVGPILASKYIMKQIYKMLLKESTTLPYLMQSILAIGNLFGETFINLQFSQVISVIQQYSKYEMRLSSSKIQIIKNRFSVSVKSMEFLLHVCNNASKSDWEKHVTPILEKYFESFGKSLENLGLEESERLKLEQDRNQQIMYAHSQFCILFDQETIEQAMNGTHVPSEITTLSPVSPVPSISSPLYSQDNHLSSDHIRKHHLTLNTLNTTTITSTTTSTITSTTSTNFNVNRSFTLSSSEGGASKKLLDINHQTVIGVPIRNSNTSSIKNVPSSPSNSVTRKSKLKGINLSWRTKSPSFEDLKNWNRFLSTNSGHSSAVRSLDISEHKRLIASGSKDRTVKLWSLNIHYGIENLNNEPFSECLGTYGEHRKSAVTDVHFISGDAIASNDGAIHIWDPETFKKLYFGNSRTPCLSMKPIFRSRCLLGGLLDTSITFLDTISYKTHSWKSCPAPSGSIRTLAVNPAETLIAVGFSSGSISLFESRTGTLVENWKAGDTDIIHLKFYGNNYLVSCAQTDHSICIWNTDSRDNDNKAPLLVNNIRGVDRAALDASLSYNNNGRLAEDGQIPLQYPLNETPTSLYSERTEWNIRDSDANLVILITTRLLPFKTLNVAGPWESNSPGIYAIALEFMTILLYQLNKIK</sequence>
<evidence type="ECO:0000259" key="2">
    <source>
        <dbReference type="PROSITE" id="PS50011"/>
    </source>
</evidence>
<dbReference type="InterPro" id="IPR036322">
    <property type="entry name" value="WD40_repeat_dom_sf"/>
</dbReference>
<evidence type="ECO:0000256" key="1">
    <source>
        <dbReference type="PROSITE-ProRule" id="PRU00221"/>
    </source>
</evidence>
<dbReference type="PANTHER" id="PTHR46866:SF1">
    <property type="entry name" value="GH12955P"/>
    <property type="match status" value="1"/>
</dbReference>
<dbReference type="PROSITE" id="PS50082">
    <property type="entry name" value="WD_REPEATS_2"/>
    <property type="match status" value="1"/>
</dbReference>
<dbReference type="SUPFAM" id="SSF81837">
    <property type="entry name" value="BEACH domain"/>
    <property type="match status" value="1"/>
</dbReference>
<dbReference type="PROSITE" id="PS50011">
    <property type="entry name" value="PROTEIN_KINASE_DOM"/>
    <property type="match status" value="1"/>
</dbReference>
<dbReference type="InterPro" id="IPR024977">
    <property type="entry name" value="Apc4-like_WD40_dom"/>
</dbReference>
<feature type="non-terminal residue" evidence="4">
    <location>
        <position position="1421"/>
    </location>
</feature>
<dbReference type="EMBL" id="CAJVPK010000099">
    <property type="protein sequence ID" value="CAG8448549.1"/>
    <property type="molecule type" value="Genomic_DNA"/>
</dbReference>
<accession>A0A9N8YRS1</accession>
<dbReference type="Pfam" id="PF00400">
    <property type="entry name" value="WD40"/>
    <property type="match status" value="2"/>
</dbReference>
<dbReference type="Pfam" id="PF00069">
    <property type="entry name" value="Pkinase"/>
    <property type="match status" value="1"/>
</dbReference>
<evidence type="ECO:0000313" key="4">
    <source>
        <dbReference type="EMBL" id="CAG8448549.1"/>
    </source>
</evidence>
<name>A0A9N8YRS1_9GLOM</name>
<dbReference type="SMART" id="SM01026">
    <property type="entry name" value="Beach"/>
    <property type="match status" value="1"/>
</dbReference>
<dbReference type="InterPro" id="IPR024755">
    <property type="entry name" value="cpYpsA"/>
</dbReference>
<reference evidence="4" key="1">
    <citation type="submission" date="2021-06" db="EMBL/GenBank/DDBJ databases">
        <authorList>
            <person name="Kallberg Y."/>
            <person name="Tangrot J."/>
            <person name="Rosling A."/>
        </authorList>
    </citation>
    <scope>NUCLEOTIDE SEQUENCE</scope>
    <source>
        <strain evidence="4">AZ414A</strain>
    </source>
</reference>
<dbReference type="Gene3D" id="1.10.1540.10">
    <property type="entry name" value="BEACH domain"/>
    <property type="match status" value="1"/>
</dbReference>
<comment type="caution">
    <text evidence="4">The sequence shown here is derived from an EMBL/GenBank/DDBJ whole genome shotgun (WGS) entry which is preliminary data.</text>
</comment>
<gene>
    <name evidence="4" type="ORF">DEBURN_LOCUS1969</name>
</gene>
<dbReference type="SMART" id="SM00320">
    <property type="entry name" value="WD40"/>
    <property type="match status" value="4"/>
</dbReference>
<dbReference type="Gene3D" id="1.10.510.10">
    <property type="entry name" value="Transferase(Phosphotransferase) domain 1"/>
    <property type="match status" value="1"/>
</dbReference>
<evidence type="ECO:0000313" key="5">
    <source>
        <dbReference type="Proteomes" id="UP000789706"/>
    </source>
</evidence>
<dbReference type="InterPro" id="IPR015943">
    <property type="entry name" value="WD40/YVTN_repeat-like_dom_sf"/>
</dbReference>
<dbReference type="Pfam" id="PF02138">
    <property type="entry name" value="Beach"/>
    <property type="match status" value="1"/>
</dbReference>
<dbReference type="OrthoDB" id="26681at2759"/>
<dbReference type="Gene3D" id="3.30.200.20">
    <property type="entry name" value="Phosphorylase Kinase, domain 1"/>
    <property type="match status" value="1"/>
</dbReference>
<dbReference type="Gene3D" id="2.130.10.10">
    <property type="entry name" value="YVTN repeat-like/Quinoprotein amine dehydrogenase"/>
    <property type="match status" value="2"/>
</dbReference>
<proteinExistence type="predicted"/>
<dbReference type="Pfam" id="PF12694">
    <property type="entry name" value="cpYpsA"/>
    <property type="match status" value="1"/>
</dbReference>
<dbReference type="Gene3D" id="3.40.50.450">
    <property type="match status" value="1"/>
</dbReference>
<keyword evidence="1" id="KW-0853">WD repeat</keyword>